<keyword evidence="2" id="KW-1185">Reference proteome</keyword>
<dbReference type="InParanoid" id="A0A0C2WPF3"/>
<name>A0A0C2WPF3_AMAMK</name>
<dbReference type="EMBL" id="KN818347">
    <property type="protein sequence ID" value="KIL58128.1"/>
    <property type="molecule type" value="Genomic_DNA"/>
</dbReference>
<dbReference type="Proteomes" id="UP000054549">
    <property type="component" value="Unassembled WGS sequence"/>
</dbReference>
<accession>A0A0C2WPF3</accession>
<organism evidence="1 2">
    <name type="scientific">Amanita muscaria (strain Koide BX008)</name>
    <dbReference type="NCBI Taxonomy" id="946122"/>
    <lineage>
        <taxon>Eukaryota</taxon>
        <taxon>Fungi</taxon>
        <taxon>Dikarya</taxon>
        <taxon>Basidiomycota</taxon>
        <taxon>Agaricomycotina</taxon>
        <taxon>Agaricomycetes</taxon>
        <taxon>Agaricomycetidae</taxon>
        <taxon>Agaricales</taxon>
        <taxon>Pluteineae</taxon>
        <taxon>Amanitaceae</taxon>
        <taxon>Amanita</taxon>
    </lineage>
</organism>
<evidence type="ECO:0000313" key="2">
    <source>
        <dbReference type="Proteomes" id="UP000054549"/>
    </source>
</evidence>
<evidence type="ECO:0000313" key="1">
    <source>
        <dbReference type="EMBL" id="KIL58128.1"/>
    </source>
</evidence>
<proteinExistence type="predicted"/>
<sequence>MNYWYRMPINQVAKCIHGLLAQSKISTTFWKPGGRFQSKTCKWDGIWLIRILLVRFQRWRIDVDARSLRYVFFDAIKQFLNDHWDLIIDTAREHAPKKTKNKAMKWQPKSHGDDVIIIEDESCNLPSFILVEDPDASD</sequence>
<reference evidence="1 2" key="1">
    <citation type="submission" date="2014-04" db="EMBL/GenBank/DDBJ databases">
        <title>Evolutionary Origins and Diversification of the Mycorrhizal Mutualists.</title>
        <authorList>
            <consortium name="DOE Joint Genome Institute"/>
            <consortium name="Mycorrhizal Genomics Consortium"/>
            <person name="Kohler A."/>
            <person name="Kuo A."/>
            <person name="Nagy L.G."/>
            <person name="Floudas D."/>
            <person name="Copeland A."/>
            <person name="Barry K.W."/>
            <person name="Cichocki N."/>
            <person name="Veneault-Fourrey C."/>
            <person name="LaButti K."/>
            <person name="Lindquist E.A."/>
            <person name="Lipzen A."/>
            <person name="Lundell T."/>
            <person name="Morin E."/>
            <person name="Murat C."/>
            <person name="Riley R."/>
            <person name="Ohm R."/>
            <person name="Sun H."/>
            <person name="Tunlid A."/>
            <person name="Henrissat B."/>
            <person name="Grigoriev I.V."/>
            <person name="Hibbett D.S."/>
            <person name="Martin F."/>
        </authorList>
    </citation>
    <scope>NUCLEOTIDE SEQUENCE [LARGE SCALE GENOMIC DNA]</scope>
    <source>
        <strain evidence="1 2">Koide BX008</strain>
    </source>
</reference>
<dbReference type="AlphaFoldDB" id="A0A0C2WPF3"/>
<dbReference type="HOGENOM" id="CLU_1854716_0_0_1"/>
<gene>
    <name evidence="1" type="ORF">M378DRAFT_171021</name>
</gene>
<protein>
    <submittedName>
        <fullName evidence="1">Uncharacterized protein</fullName>
    </submittedName>
</protein>